<evidence type="ECO:0000313" key="2">
    <source>
        <dbReference type="Proteomes" id="UP000799753"/>
    </source>
</evidence>
<dbReference type="AlphaFoldDB" id="A0A6A6SD76"/>
<keyword evidence="2" id="KW-1185">Reference proteome</keyword>
<reference evidence="1" key="1">
    <citation type="journal article" date="2020" name="Stud. Mycol.">
        <title>101 Dothideomycetes genomes: a test case for predicting lifestyles and emergence of pathogens.</title>
        <authorList>
            <person name="Haridas S."/>
            <person name="Albert R."/>
            <person name="Binder M."/>
            <person name="Bloem J."/>
            <person name="Labutti K."/>
            <person name="Salamov A."/>
            <person name="Andreopoulos B."/>
            <person name="Baker S."/>
            <person name="Barry K."/>
            <person name="Bills G."/>
            <person name="Bluhm B."/>
            <person name="Cannon C."/>
            <person name="Castanera R."/>
            <person name="Culley D."/>
            <person name="Daum C."/>
            <person name="Ezra D."/>
            <person name="Gonzalez J."/>
            <person name="Henrissat B."/>
            <person name="Kuo A."/>
            <person name="Liang C."/>
            <person name="Lipzen A."/>
            <person name="Lutzoni F."/>
            <person name="Magnuson J."/>
            <person name="Mondo S."/>
            <person name="Nolan M."/>
            <person name="Ohm R."/>
            <person name="Pangilinan J."/>
            <person name="Park H.-J."/>
            <person name="Ramirez L."/>
            <person name="Alfaro M."/>
            <person name="Sun H."/>
            <person name="Tritt A."/>
            <person name="Yoshinaga Y."/>
            <person name="Zwiers L.-H."/>
            <person name="Turgeon B."/>
            <person name="Goodwin S."/>
            <person name="Spatafora J."/>
            <person name="Crous P."/>
            <person name="Grigoriev I."/>
        </authorList>
    </citation>
    <scope>NUCLEOTIDE SEQUENCE</scope>
    <source>
        <strain evidence="1">CBS 473.64</strain>
    </source>
</reference>
<proteinExistence type="predicted"/>
<evidence type="ECO:0000313" key="1">
    <source>
        <dbReference type="EMBL" id="KAF2645729.1"/>
    </source>
</evidence>
<protein>
    <submittedName>
        <fullName evidence="1">Uncharacterized protein</fullName>
    </submittedName>
</protein>
<organism evidence="1 2">
    <name type="scientific">Massarina eburnea CBS 473.64</name>
    <dbReference type="NCBI Taxonomy" id="1395130"/>
    <lineage>
        <taxon>Eukaryota</taxon>
        <taxon>Fungi</taxon>
        <taxon>Dikarya</taxon>
        <taxon>Ascomycota</taxon>
        <taxon>Pezizomycotina</taxon>
        <taxon>Dothideomycetes</taxon>
        <taxon>Pleosporomycetidae</taxon>
        <taxon>Pleosporales</taxon>
        <taxon>Massarineae</taxon>
        <taxon>Massarinaceae</taxon>
        <taxon>Massarina</taxon>
    </lineage>
</organism>
<accession>A0A6A6SD76</accession>
<dbReference type="EMBL" id="MU006777">
    <property type="protein sequence ID" value="KAF2645729.1"/>
    <property type="molecule type" value="Genomic_DNA"/>
</dbReference>
<name>A0A6A6SD76_9PLEO</name>
<dbReference type="Proteomes" id="UP000799753">
    <property type="component" value="Unassembled WGS sequence"/>
</dbReference>
<gene>
    <name evidence="1" type="ORF">P280DRAFT_128316</name>
</gene>
<sequence length="188" mass="21165">MQDNPLPDRSNSSFTFRPSLILTKHFVFSPLMWINPIFSVLFSRSTSGCVCIHTLLRPRPHFCFLAHTDWALLAPLFTRLSLFDVFFLPFNLTSTSCCCTCIIGNGSLFSARYPACSGISTASRFTVIVKDRMQYLFPPTTSPSMVSSIMRLIGSTRIRHRHSSSVCLPASRYFGNISLYHLHTDPAT</sequence>